<organism evidence="15">
    <name type="scientific">Zea mays</name>
    <name type="common">Maize</name>
    <dbReference type="NCBI Taxonomy" id="4577"/>
    <lineage>
        <taxon>Eukaryota</taxon>
        <taxon>Viridiplantae</taxon>
        <taxon>Streptophyta</taxon>
        <taxon>Embryophyta</taxon>
        <taxon>Tracheophyta</taxon>
        <taxon>Spermatophyta</taxon>
        <taxon>Magnoliopsida</taxon>
        <taxon>Liliopsida</taxon>
        <taxon>Poales</taxon>
        <taxon>Poaceae</taxon>
        <taxon>PACMAD clade</taxon>
        <taxon>Panicoideae</taxon>
        <taxon>Andropogonodae</taxon>
        <taxon>Andropogoneae</taxon>
        <taxon>Tripsacinae</taxon>
        <taxon>Zea</taxon>
    </lineage>
</organism>
<feature type="domain" description="Tetrahydrofolate dehydrogenase/cyclohydrolase catalytic" evidence="13">
    <location>
        <begin position="102"/>
        <end position="217"/>
    </location>
</feature>
<dbReference type="Pfam" id="PF02882">
    <property type="entry name" value="THF_DHG_CYH_C"/>
    <property type="match status" value="1"/>
</dbReference>
<accession>B6TJF9</accession>
<dbReference type="GO" id="GO:0004488">
    <property type="term" value="F:methylenetetrahydrofolate dehydrogenase (NADP+) activity"/>
    <property type="evidence" value="ECO:0007669"/>
    <property type="project" value="UniProtKB-EC"/>
</dbReference>
<keyword evidence="4" id="KW-0378">Hydrolase</keyword>
<keyword evidence="5" id="KW-0521">NADP</keyword>
<evidence type="ECO:0000256" key="9">
    <source>
        <dbReference type="ARBA" id="ARBA00052194"/>
    </source>
</evidence>
<evidence type="ECO:0000256" key="1">
    <source>
        <dbReference type="ARBA" id="ARBA00004777"/>
    </source>
</evidence>
<feature type="region of interest" description="Disordered" evidence="12">
    <location>
        <begin position="40"/>
        <end position="92"/>
    </location>
</feature>
<dbReference type="PANTHER" id="PTHR48099:SF10">
    <property type="entry name" value="BIFUNCTIONAL PROTEIN FOLD 1, MITOCHONDRIAL"/>
    <property type="match status" value="1"/>
</dbReference>
<dbReference type="FunFam" id="3.40.50.720:FF:000006">
    <property type="entry name" value="Bifunctional protein FolD"/>
    <property type="match status" value="1"/>
</dbReference>
<dbReference type="GO" id="GO:0009853">
    <property type="term" value="P:photorespiration"/>
    <property type="evidence" value="ECO:0007669"/>
    <property type="project" value="UniProtKB-KW"/>
</dbReference>
<evidence type="ECO:0000256" key="5">
    <source>
        <dbReference type="ARBA" id="ARBA00022857"/>
    </source>
</evidence>
<dbReference type="SUPFAM" id="SSF53223">
    <property type="entry name" value="Aminoacid dehydrogenase-like, N-terminal domain"/>
    <property type="match status" value="1"/>
</dbReference>
<protein>
    <submittedName>
        <fullName evidence="15">FolD bifunctional protein</fullName>
    </submittedName>
</protein>
<evidence type="ECO:0000256" key="2">
    <source>
        <dbReference type="ARBA" id="ARBA00011738"/>
    </source>
</evidence>
<feature type="domain" description="Tetrahydrofolate dehydrogenase/cyclohydrolase NAD(P)-binding" evidence="14">
    <location>
        <begin position="238"/>
        <end position="385"/>
    </location>
</feature>
<evidence type="ECO:0000259" key="13">
    <source>
        <dbReference type="Pfam" id="PF00763"/>
    </source>
</evidence>
<evidence type="ECO:0000256" key="4">
    <source>
        <dbReference type="ARBA" id="ARBA00022801"/>
    </source>
</evidence>
<keyword evidence="8" id="KW-0511">Multifunctional enzyme</keyword>
<dbReference type="ExpressionAtlas" id="B6TJF9">
    <property type="expression patterns" value="baseline and differential"/>
</dbReference>
<evidence type="ECO:0000313" key="15">
    <source>
        <dbReference type="EMBL" id="ACG37242.1"/>
    </source>
</evidence>
<keyword evidence="6" id="KW-0560">Oxidoreductase</keyword>
<comment type="catalytic activity">
    <reaction evidence="9">
        <text>(6R)-5,10-methylene-5,6,7,8-tetrahydrofolate + NADP(+) = (6R)-5,10-methenyltetrahydrofolate + NADPH</text>
        <dbReference type="Rhea" id="RHEA:22812"/>
        <dbReference type="ChEBI" id="CHEBI:15636"/>
        <dbReference type="ChEBI" id="CHEBI:57455"/>
        <dbReference type="ChEBI" id="CHEBI:57783"/>
        <dbReference type="ChEBI" id="CHEBI:58349"/>
        <dbReference type="EC" id="1.5.1.5"/>
    </reaction>
</comment>
<dbReference type="InterPro" id="IPR036291">
    <property type="entry name" value="NAD(P)-bd_dom_sf"/>
</dbReference>
<dbReference type="InterPro" id="IPR020631">
    <property type="entry name" value="THF_DH/CycHdrlase_NAD-bd_dom"/>
</dbReference>
<dbReference type="PANTHER" id="PTHR48099">
    <property type="entry name" value="C-1-TETRAHYDROFOLATE SYNTHASE, CYTOPLASMIC-RELATED"/>
    <property type="match status" value="1"/>
</dbReference>
<keyword evidence="7" id="KW-0601">Photorespiration</keyword>
<dbReference type="FunFam" id="3.40.50.10860:FF:000005">
    <property type="entry name" value="C-1-tetrahydrofolate synthase, cytoplasmic, putative"/>
    <property type="match status" value="1"/>
</dbReference>
<sequence>MGGAAAAVLAAAAAAAAARRKSGPFVSLFSRAARRLHDAVETAAAEEDMAGTRSPRRRRRSSSSLLLGPEFPDTWDPSSRDTTPQSPPRCAQADYDRTASIIDGKSIAEDMRLHIAEEVCQMKCSVGHVPGLAVVLVGDRRDSESYVRYKTKGCEEVGIKSLLAKLPGNCSEDEVMDSVLRFNEDPSVHGILVQLPLPEFMDEERILSTISLNKDVDGFHPLNVGNLALRSRNPLFVPCAAKACIELLLHSGIELMGKHVSVIGRSKVVGLPTSLLLQRHHATVSVIHAFTTNPEAITRESDIVISAAGVANLVRGSWLKQGAVVIDVGTNPIEDPTSDYGYRLTGDVCFEEAVNVASAITPVPGGVGPVTIAMLLGNTLDSAKRVYGLSD</sequence>
<proteinExistence type="evidence at transcript level"/>
<keyword evidence="3" id="KW-0554">One-carbon metabolism</keyword>
<evidence type="ECO:0000256" key="6">
    <source>
        <dbReference type="ARBA" id="ARBA00023002"/>
    </source>
</evidence>
<dbReference type="InterPro" id="IPR020630">
    <property type="entry name" value="THF_DH/CycHdrlase_cat_dom"/>
</dbReference>
<name>B6TJF9_MAIZE</name>
<comment type="similarity">
    <text evidence="11">Belongs to the tetrahydrofolate dehydrogenase/cyclohydrolase family.</text>
</comment>
<dbReference type="Gene3D" id="3.40.50.720">
    <property type="entry name" value="NAD(P)-binding Rossmann-like Domain"/>
    <property type="match status" value="1"/>
</dbReference>
<dbReference type="InterPro" id="IPR046346">
    <property type="entry name" value="Aminoacid_DH-like_N_sf"/>
</dbReference>
<dbReference type="PRINTS" id="PR00085">
    <property type="entry name" value="THFDHDRGNASE"/>
</dbReference>
<evidence type="ECO:0000256" key="11">
    <source>
        <dbReference type="ARBA" id="ARBA00061364"/>
    </source>
</evidence>
<dbReference type="InterPro" id="IPR000672">
    <property type="entry name" value="THF_DH/CycHdrlase"/>
</dbReference>
<evidence type="ECO:0000256" key="8">
    <source>
        <dbReference type="ARBA" id="ARBA00023268"/>
    </source>
</evidence>
<dbReference type="HAMAP" id="MF_01576">
    <property type="entry name" value="THF_DHG_CYH"/>
    <property type="match status" value="1"/>
</dbReference>
<dbReference type="Pfam" id="PF00763">
    <property type="entry name" value="THF_DHG_CYH"/>
    <property type="match status" value="1"/>
</dbReference>
<dbReference type="Gene3D" id="3.40.50.10860">
    <property type="entry name" value="Leucine Dehydrogenase, chain A, domain 1"/>
    <property type="match status" value="1"/>
</dbReference>
<dbReference type="EMBL" id="EU965124">
    <property type="protein sequence ID" value="ACG37242.1"/>
    <property type="molecule type" value="mRNA"/>
</dbReference>
<evidence type="ECO:0000259" key="14">
    <source>
        <dbReference type="Pfam" id="PF02882"/>
    </source>
</evidence>
<evidence type="ECO:0000256" key="3">
    <source>
        <dbReference type="ARBA" id="ARBA00022563"/>
    </source>
</evidence>
<evidence type="ECO:0000256" key="7">
    <source>
        <dbReference type="ARBA" id="ARBA00023238"/>
    </source>
</evidence>
<dbReference type="CDD" id="cd01080">
    <property type="entry name" value="NAD_bind_m-THF_DH_Cyclohyd"/>
    <property type="match status" value="1"/>
</dbReference>
<comment type="subunit">
    <text evidence="2">Homodimer.</text>
</comment>
<reference evidence="15" key="1">
    <citation type="journal article" date="2009" name="Plant Mol. Biol.">
        <title>Insights into corn genes derived from large-scale cDNA sequencing.</title>
        <authorList>
            <person name="Alexandrov N.N."/>
            <person name="Brover V.V."/>
            <person name="Freidin S."/>
            <person name="Troukhan M.E."/>
            <person name="Tatarinova T.V."/>
            <person name="Zhang H."/>
            <person name="Swaller T.J."/>
            <person name="Lu Y.P."/>
            <person name="Bouck J."/>
            <person name="Flavell R.B."/>
            <person name="Feldmann K.A."/>
        </authorList>
    </citation>
    <scope>NUCLEOTIDE SEQUENCE</scope>
</reference>
<evidence type="ECO:0000256" key="10">
    <source>
        <dbReference type="ARBA" id="ARBA00058319"/>
    </source>
</evidence>
<dbReference type="GO" id="GO:0016787">
    <property type="term" value="F:hydrolase activity"/>
    <property type="evidence" value="ECO:0007669"/>
    <property type="project" value="UniProtKB-KW"/>
</dbReference>
<comment type="function">
    <text evidence="10">Catalyzes the oxidation of 5,10-methylenetetrahydrofolate to 5,10-methenyltetrahydrofolate and then the hydrolysis of 5,10-methenyltetrahydrofolate to 10-formyltetrahydrofolate.</text>
</comment>
<dbReference type="AlphaFoldDB" id="B6TJF9"/>
<dbReference type="SUPFAM" id="SSF51735">
    <property type="entry name" value="NAD(P)-binding Rossmann-fold domains"/>
    <property type="match status" value="1"/>
</dbReference>
<comment type="pathway">
    <text evidence="1">One-carbon metabolism; tetrahydrofolate interconversion.</text>
</comment>
<dbReference type="GO" id="GO:0006730">
    <property type="term" value="P:one-carbon metabolic process"/>
    <property type="evidence" value="ECO:0007669"/>
    <property type="project" value="UniProtKB-KW"/>
</dbReference>
<evidence type="ECO:0000256" key="12">
    <source>
        <dbReference type="SAM" id="MobiDB-lite"/>
    </source>
</evidence>